<sequence length="323" mass="36608">MSIILSMHSWNQYNEILKTDMHFCMDWKSITFDWNRARAFLVTAEEGSLAAAARSMGMTQPTLGRQVAALEREIGFDLFTRRGRGLELTPNGIKLLEHVRLMGHAANQFSLSASGKSDAIEGDVSITASELFSTFLLSPVIKNLRELEPGIEIKIFSTNEERNLNRREADIAIRSVRPTQPELIAKRLCRVRGYLYIAKSYLQQLGNPPSIDELNKANYIDTDNSGRLMELLNSQGLSLSKKNFPVISNSHIVQWELVKRGVAISATIEAIGDNEPLVERISISDLPLVTIDLWLVTHNELRTNRRIRRVFDFLVSEFSDYQQ</sequence>
<comment type="caution">
    <text evidence="6">The sequence shown here is derived from an EMBL/GenBank/DDBJ whole genome shotgun (WGS) entry which is preliminary data.</text>
</comment>
<dbReference type="InterPro" id="IPR036388">
    <property type="entry name" value="WH-like_DNA-bd_sf"/>
</dbReference>
<dbReference type="SUPFAM" id="SSF46785">
    <property type="entry name" value="Winged helix' DNA-binding domain"/>
    <property type="match status" value="1"/>
</dbReference>
<reference evidence="6" key="1">
    <citation type="submission" date="2022-12" db="EMBL/GenBank/DDBJ databases">
        <title>Marinomonas 15G1-11 sp. nov, isolated from marine algae.</title>
        <authorList>
            <person name="Butt M."/>
            <person name="Choi D.G."/>
            <person name="Kim J.M."/>
            <person name="Lee J.K."/>
            <person name="Baek J.H."/>
            <person name="Jeon C.O."/>
        </authorList>
    </citation>
    <scope>NUCLEOTIDE SEQUENCE</scope>
    <source>
        <strain evidence="6">15G1-11</strain>
    </source>
</reference>
<keyword evidence="2" id="KW-0805">Transcription regulation</keyword>
<dbReference type="PANTHER" id="PTHR30537">
    <property type="entry name" value="HTH-TYPE TRANSCRIPTIONAL REGULATOR"/>
    <property type="match status" value="1"/>
</dbReference>
<dbReference type="InterPro" id="IPR005119">
    <property type="entry name" value="LysR_subst-bd"/>
</dbReference>
<evidence type="ECO:0000256" key="3">
    <source>
        <dbReference type="ARBA" id="ARBA00023125"/>
    </source>
</evidence>
<evidence type="ECO:0000259" key="5">
    <source>
        <dbReference type="PROSITE" id="PS50931"/>
    </source>
</evidence>
<gene>
    <name evidence="6" type="ORF">O1D97_11115</name>
</gene>
<organism evidence="6 7">
    <name type="scientific">Marinomonas phaeophyticola</name>
    <dbReference type="NCBI Taxonomy" id="3004091"/>
    <lineage>
        <taxon>Bacteria</taxon>
        <taxon>Pseudomonadati</taxon>
        <taxon>Pseudomonadota</taxon>
        <taxon>Gammaproteobacteria</taxon>
        <taxon>Oceanospirillales</taxon>
        <taxon>Oceanospirillaceae</taxon>
        <taxon>Marinomonas</taxon>
    </lineage>
</organism>
<dbReference type="Pfam" id="PF00126">
    <property type="entry name" value="HTH_1"/>
    <property type="match status" value="1"/>
</dbReference>
<dbReference type="PROSITE" id="PS50931">
    <property type="entry name" value="HTH_LYSR"/>
    <property type="match status" value="1"/>
</dbReference>
<dbReference type="Gene3D" id="1.10.10.10">
    <property type="entry name" value="Winged helix-like DNA-binding domain superfamily/Winged helix DNA-binding domain"/>
    <property type="match status" value="1"/>
</dbReference>
<dbReference type="InterPro" id="IPR036390">
    <property type="entry name" value="WH_DNA-bd_sf"/>
</dbReference>
<keyword evidence="7" id="KW-1185">Reference proteome</keyword>
<dbReference type="EMBL" id="JAPUBN010000016">
    <property type="protein sequence ID" value="MCZ2722174.1"/>
    <property type="molecule type" value="Genomic_DNA"/>
</dbReference>
<accession>A0ABT4JX80</accession>
<dbReference type="RefSeq" id="WP_269125598.1">
    <property type="nucleotide sequence ID" value="NZ_JAPUBN010000016.1"/>
</dbReference>
<dbReference type="InterPro" id="IPR000847">
    <property type="entry name" value="LysR_HTH_N"/>
</dbReference>
<comment type="similarity">
    <text evidence="1">Belongs to the LysR transcriptional regulatory family.</text>
</comment>
<dbReference type="PANTHER" id="PTHR30537:SF3">
    <property type="entry name" value="TRANSCRIPTIONAL REGULATORY PROTEIN"/>
    <property type="match status" value="1"/>
</dbReference>
<evidence type="ECO:0000256" key="2">
    <source>
        <dbReference type="ARBA" id="ARBA00023015"/>
    </source>
</evidence>
<keyword evidence="4" id="KW-0804">Transcription</keyword>
<keyword evidence="3" id="KW-0238">DNA-binding</keyword>
<evidence type="ECO:0000256" key="1">
    <source>
        <dbReference type="ARBA" id="ARBA00009437"/>
    </source>
</evidence>
<protein>
    <submittedName>
        <fullName evidence="6">LysR family transcriptional regulator</fullName>
    </submittedName>
</protein>
<dbReference type="Proteomes" id="UP001149719">
    <property type="component" value="Unassembled WGS sequence"/>
</dbReference>
<evidence type="ECO:0000256" key="4">
    <source>
        <dbReference type="ARBA" id="ARBA00023163"/>
    </source>
</evidence>
<evidence type="ECO:0000313" key="7">
    <source>
        <dbReference type="Proteomes" id="UP001149719"/>
    </source>
</evidence>
<dbReference type="SUPFAM" id="SSF53850">
    <property type="entry name" value="Periplasmic binding protein-like II"/>
    <property type="match status" value="1"/>
</dbReference>
<feature type="domain" description="HTH lysR-type" evidence="5">
    <location>
        <begin position="32"/>
        <end position="89"/>
    </location>
</feature>
<dbReference type="CDD" id="cd05466">
    <property type="entry name" value="PBP2_LTTR_substrate"/>
    <property type="match status" value="1"/>
</dbReference>
<dbReference type="InterPro" id="IPR058163">
    <property type="entry name" value="LysR-type_TF_proteobact-type"/>
</dbReference>
<dbReference type="Pfam" id="PF03466">
    <property type="entry name" value="LysR_substrate"/>
    <property type="match status" value="1"/>
</dbReference>
<dbReference type="PRINTS" id="PR00039">
    <property type="entry name" value="HTHLYSR"/>
</dbReference>
<dbReference type="Gene3D" id="3.40.190.290">
    <property type="match status" value="1"/>
</dbReference>
<proteinExistence type="inferred from homology"/>
<evidence type="ECO:0000313" key="6">
    <source>
        <dbReference type="EMBL" id="MCZ2722174.1"/>
    </source>
</evidence>
<name>A0ABT4JX80_9GAMM</name>